<organism evidence="2 3">
    <name type="scientific">Acer saccharum</name>
    <name type="common">Sugar maple</name>
    <dbReference type="NCBI Taxonomy" id="4024"/>
    <lineage>
        <taxon>Eukaryota</taxon>
        <taxon>Viridiplantae</taxon>
        <taxon>Streptophyta</taxon>
        <taxon>Embryophyta</taxon>
        <taxon>Tracheophyta</taxon>
        <taxon>Spermatophyta</taxon>
        <taxon>Magnoliopsida</taxon>
        <taxon>eudicotyledons</taxon>
        <taxon>Gunneridae</taxon>
        <taxon>Pentapetalae</taxon>
        <taxon>rosids</taxon>
        <taxon>malvids</taxon>
        <taxon>Sapindales</taxon>
        <taxon>Sapindaceae</taxon>
        <taxon>Hippocastanoideae</taxon>
        <taxon>Acereae</taxon>
        <taxon>Acer</taxon>
    </lineage>
</organism>
<dbReference type="EMBL" id="JAUESC010000381">
    <property type="protein sequence ID" value="KAK0590227.1"/>
    <property type="molecule type" value="Genomic_DNA"/>
</dbReference>
<feature type="region of interest" description="Disordered" evidence="1">
    <location>
        <begin position="151"/>
        <end position="205"/>
    </location>
</feature>
<gene>
    <name evidence="2" type="ORF">LWI29_024264</name>
</gene>
<dbReference type="AlphaFoldDB" id="A0AA39S9S2"/>
<reference evidence="2" key="2">
    <citation type="submission" date="2023-06" db="EMBL/GenBank/DDBJ databases">
        <authorList>
            <person name="Swenson N.G."/>
            <person name="Wegrzyn J.L."/>
            <person name="Mcevoy S.L."/>
        </authorList>
    </citation>
    <scope>NUCLEOTIDE SEQUENCE</scope>
    <source>
        <strain evidence="2">NS2018</strain>
        <tissue evidence="2">Leaf</tissue>
    </source>
</reference>
<protein>
    <recommendedName>
        <fullName evidence="4">DUF1985 domain-containing protein</fullName>
    </recommendedName>
</protein>
<proteinExistence type="predicted"/>
<accession>A0AA39S9S2</accession>
<dbReference type="PANTHER" id="PTHR48449:SF1">
    <property type="entry name" value="DUF1985 DOMAIN-CONTAINING PROTEIN"/>
    <property type="match status" value="1"/>
</dbReference>
<evidence type="ECO:0008006" key="4">
    <source>
        <dbReference type="Google" id="ProtNLM"/>
    </source>
</evidence>
<reference evidence="2" key="1">
    <citation type="journal article" date="2022" name="Plant J.">
        <title>Strategies of tolerance reflected in two North American maple genomes.</title>
        <authorList>
            <person name="McEvoy S.L."/>
            <person name="Sezen U.U."/>
            <person name="Trouern-Trend A."/>
            <person name="McMahon S.M."/>
            <person name="Schaberg P.G."/>
            <person name="Yang J."/>
            <person name="Wegrzyn J.L."/>
            <person name="Swenson N.G."/>
        </authorList>
    </citation>
    <scope>NUCLEOTIDE SEQUENCE</scope>
    <source>
        <strain evidence="2">NS2018</strain>
    </source>
</reference>
<comment type="caution">
    <text evidence="2">The sequence shown here is derived from an EMBL/GenBank/DDBJ whole genome shotgun (WGS) entry which is preliminary data.</text>
</comment>
<feature type="compositionally biased region" description="Acidic residues" evidence="1">
    <location>
        <begin position="151"/>
        <end position="161"/>
    </location>
</feature>
<name>A0AA39S9S2_ACESA</name>
<dbReference type="Proteomes" id="UP001168877">
    <property type="component" value="Unassembled WGS sequence"/>
</dbReference>
<evidence type="ECO:0000256" key="1">
    <source>
        <dbReference type="SAM" id="MobiDB-lite"/>
    </source>
</evidence>
<dbReference type="PANTHER" id="PTHR48449">
    <property type="entry name" value="DUF1985 DOMAIN-CONTAINING PROTEIN"/>
    <property type="match status" value="1"/>
</dbReference>
<evidence type="ECO:0000313" key="2">
    <source>
        <dbReference type="EMBL" id="KAK0590227.1"/>
    </source>
</evidence>
<sequence>MANADGIQKRYWLGEEGDDLKLSTVYGWFLAGNFKQPGDSLKMTLFFIAKNVLFGQPYDKKVTNWLFNLVDDLNAFNSFTGGHYVFKMTMHYLRHEFLSRNSKKRAQVLEVLEETDDKVRTDYWVGVDFNMSVGPQFIPLEKMKENNILLDDGDDVDDGGDGDDRAPIGKIPLKRKAPKQKKKTSVKKKQMKTFPITSLDEADPL</sequence>
<keyword evidence="3" id="KW-1185">Reference proteome</keyword>
<feature type="compositionally biased region" description="Basic residues" evidence="1">
    <location>
        <begin position="172"/>
        <end position="191"/>
    </location>
</feature>
<evidence type="ECO:0000313" key="3">
    <source>
        <dbReference type="Proteomes" id="UP001168877"/>
    </source>
</evidence>